<name>A0A498NN77_LABRO</name>
<evidence type="ECO:0000313" key="2">
    <source>
        <dbReference type="Proteomes" id="UP000290572"/>
    </source>
</evidence>
<keyword evidence="2" id="KW-1185">Reference proteome</keyword>
<accession>A0A498NN77</accession>
<dbReference type="AlphaFoldDB" id="A0A498NN77"/>
<reference evidence="1 2" key="1">
    <citation type="submission" date="2018-03" db="EMBL/GenBank/DDBJ databases">
        <title>Draft genome sequence of Rohu Carp (Labeo rohita).</title>
        <authorList>
            <person name="Das P."/>
            <person name="Kushwaha B."/>
            <person name="Joshi C.G."/>
            <person name="Kumar D."/>
            <person name="Nagpure N.S."/>
            <person name="Sahoo L."/>
            <person name="Das S.P."/>
            <person name="Bit A."/>
            <person name="Patnaik S."/>
            <person name="Meher P.K."/>
            <person name="Jayasankar P."/>
            <person name="Koringa P.G."/>
            <person name="Patel N.V."/>
            <person name="Hinsu A.T."/>
            <person name="Kumar R."/>
            <person name="Pandey M."/>
            <person name="Agarwal S."/>
            <person name="Srivastava S."/>
            <person name="Singh M."/>
            <person name="Iquebal M.A."/>
            <person name="Jaiswal S."/>
            <person name="Angadi U.B."/>
            <person name="Kumar N."/>
            <person name="Raza M."/>
            <person name="Shah T.M."/>
            <person name="Rai A."/>
            <person name="Jena J.K."/>
        </authorList>
    </citation>
    <scope>NUCLEOTIDE SEQUENCE [LARGE SCALE GENOMIC DNA]</scope>
    <source>
        <strain evidence="1">DASCIFA01</strain>
        <tissue evidence="1">Testis</tissue>
    </source>
</reference>
<protein>
    <submittedName>
        <fullName evidence="1">Uncharacterized protein</fullName>
    </submittedName>
</protein>
<sequence>MVPPCHCDDKVLLTLQSAAACSDCLLSLIYTSIRVSSMKVPSMTQMCRKGRLESSYRGKCVPTLLQLSGELVPLCRV</sequence>
<proteinExistence type="predicted"/>
<organism evidence="1 2">
    <name type="scientific">Labeo rohita</name>
    <name type="common">Indian major carp</name>
    <name type="synonym">Cyprinus rohita</name>
    <dbReference type="NCBI Taxonomy" id="84645"/>
    <lineage>
        <taxon>Eukaryota</taxon>
        <taxon>Metazoa</taxon>
        <taxon>Chordata</taxon>
        <taxon>Craniata</taxon>
        <taxon>Vertebrata</taxon>
        <taxon>Euteleostomi</taxon>
        <taxon>Actinopterygii</taxon>
        <taxon>Neopterygii</taxon>
        <taxon>Teleostei</taxon>
        <taxon>Ostariophysi</taxon>
        <taxon>Cypriniformes</taxon>
        <taxon>Cyprinidae</taxon>
        <taxon>Labeoninae</taxon>
        <taxon>Labeonini</taxon>
        <taxon>Labeo</taxon>
    </lineage>
</organism>
<evidence type="ECO:0000313" key="1">
    <source>
        <dbReference type="EMBL" id="RXN33452.1"/>
    </source>
</evidence>
<dbReference type="Proteomes" id="UP000290572">
    <property type="component" value="Unassembled WGS sequence"/>
</dbReference>
<gene>
    <name evidence="1" type="ORF">ROHU_015512</name>
</gene>
<dbReference type="EMBL" id="QBIY01011265">
    <property type="protein sequence ID" value="RXN33452.1"/>
    <property type="molecule type" value="Genomic_DNA"/>
</dbReference>
<comment type="caution">
    <text evidence="1">The sequence shown here is derived from an EMBL/GenBank/DDBJ whole genome shotgun (WGS) entry which is preliminary data.</text>
</comment>